<evidence type="ECO:0000313" key="2">
    <source>
        <dbReference type="EMBL" id="THV11106.1"/>
    </source>
</evidence>
<sequence>MEEYIRSVFEAWAFRLRSLNDIRSNAIPVRTRVAVAKSRLTQHFSALAYTSDEGRFLKKIERESDLWAFLEGSAQIPAGFDGGVVFAERKYPSAKNVKVMFSRIGIDNIFDQISGRINADAEYRLESFNSIRTALAHANPPQLTYLDVKRNIKNVQDLVAAIDRILHKALSTTIGTTVW</sequence>
<organism evidence="2 3">
    <name type="scientific">Rhizobium rhizophilum</name>
    <dbReference type="NCBI Taxonomy" id="1850373"/>
    <lineage>
        <taxon>Bacteria</taxon>
        <taxon>Pseudomonadati</taxon>
        <taxon>Pseudomonadota</taxon>
        <taxon>Alphaproteobacteria</taxon>
        <taxon>Hyphomicrobiales</taxon>
        <taxon>Rhizobiaceae</taxon>
        <taxon>Rhizobium/Agrobacterium group</taxon>
        <taxon>Rhizobium</taxon>
    </lineage>
</organism>
<feature type="domain" description="RiboL-PSP-HEPN" evidence="1">
    <location>
        <begin position="89"/>
        <end position="166"/>
    </location>
</feature>
<evidence type="ECO:0000313" key="3">
    <source>
        <dbReference type="Proteomes" id="UP000309667"/>
    </source>
</evidence>
<dbReference type="Pfam" id="PF18735">
    <property type="entry name" value="HEPN_RiboL-PSP"/>
    <property type="match status" value="1"/>
</dbReference>
<protein>
    <recommendedName>
        <fullName evidence="1">RiboL-PSP-HEPN domain-containing protein</fullName>
    </recommendedName>
</protein>
<accession>A0ABY2QP50</accession>
<gene>
    <name evidence="2" type="ORF">E9677_22400</name>
</gene>
<evidence type="ECO:0000259" key="1">
    <source>
        <dbReference type="Pfam" id="PF18735"/>
    </source>
</evidence>
<comment type="caution">
    <text evidence="2">The sequence shown here is derived from an EMBL/GenBank/DDBJ whole genome shotgun (WGS) entry which is preliminary data.</text>
</comment>
<dbReference type="EMBL" id="STGT01000006">
    <property type="protein sequence ID" value="THV11106.1"/>
    <property type="molecule type" value="Genomic_DNA"/>
</dbReference>
<keyword evidence="3" id="KW-1185">Reference proteome</keyword>
<proteinExistence type="predicted"/>
<name>A0ABY2QP50_9HYPH</name>
<dbReference type="Proteomes" id="UP000309667">
    <property type="component" value="Unassembled WGS sequence"/>
</dbReference>
<dbReference type="InterPro" id="IPR041519">
    <property type="entry name" value="HEPN_RiboL-PSP"/>
</dbReference>
<reference evidence="2 3" key="1">
    <citation type="submission" date="2019-04" db="EMBL/GenBank/DDBJ databases">
        <title>Genome sequence of strain 7209-2.</title>
        <authorList>
            <person name="Gao J."/>
            <person name="Sun J."/>
        </authorList>
    </citation>
    <scope>NUCLEOTIDE SEQUENCE [LARGE SCALE GENOMIC DNA]</scope>
    <source>
        <strain evidence="2 3">7209-2</strain>
    </source>
</reference>